<dbReference type="Proteomes" id="UP000255508">
    <property type="component" value="Unassembled WGS sequence"/>
</dbReference>
<dbReference type="EMBL" id="QFXD01000280">
    <property type="protein sequence ID" value="RDH86944.1"/>
    <property type="molecule type" value="Genomic_DNA"/>
</dbReference>
<gene>
    <name evidence="1" type="ORF">DIZ79_15655</name>
</gene>
<sequence length="86" mass="10304">MRLQGAEMVKISYAWWDDSRVWFVMEPPITDNERTRMTPCTMPKYEGEPLSRVLEIDPGFVEWCAEKITSPWQTEWRDACREVLNY</sequence>
<accession>A0A370DRC9</accession>
<protein>
    <submittedName>
        <fullName evidence="1">Uncharacterized protein</fullName>
    </submittedName>
</protein>
<dbReference type="AlphaFoldDB" id="A0A370DRC9"/>
<proteinExistence type="predicted"/>
<comment type="caution">
    <text evidence="1">The sequence shown here is derived from an EMBL/GenBank/DDBJ whole genome shotgun (WGS) entry which is preliminary data.</text>
</comment>
<organism evidence="1 2">
    <name type="scientific">endosymbiont of Lamellibrachia luymesi</name>
    <dbReference type="NCBI Taxonomy" id="2200907"/>
    <lineage>
        <taxon>Bacteria</taxon>
        <taxon>Pseudomonadati</taxon>
        <taxon>Pseudomonadota</taxon>
        <taxon>Gammaproteobacteria</taxon>
        <taxon>sulfur-oxidizing symbionts</taxon>
    </lineage>
</organism>
<reference evidence="1 2" key="1">
    <citation type="journal article" date="2018" name="ISME J.">
        <title>Endosymbiont genomes yield clues of tubeworm success.</title>
        <authorList>
            <person name="Li Y."/>
            <person name="Liles M.R."/>
            <person name="Halanych K.M."/>
        </authorList>
    </citation>
    <scope>NUCLEOTIDE SEQUENCE [LARGE SCALE GENOMIC DNA]</scope>
    <source>
        <strain evidence="1">A1422</strain>
    </source>
</reference>
<name>A0A370DRC9_9GAMM</name>
<evidence type="ECO:0000313" key="1">
    <source>
        <dbReference type="EMBL" id="RDH86944.1"/>
    </source>
</evidence>
<evidence type="ECO:0000313" key="2">
    <source>
        <dbReference type="Proteomes" id="UP000255508"/>
    </source>
</evidence>